<dbReference type="Proteomes" id="UP000002695">
    <property type="component" value="Chromosome"/>
</dbReference>
<evidence type="ECO:0000313" key="2">
    <source>
        <dbReference type="EMBL" id="ACY87422.1"/>
    </source>
</evidence>
<protein>
    <submittedName>
        <fullName evidence="2">Uncharacterized protein</fullName>
    </submittedName>
</protein>
<dbReference type="BioCyc" id="SENT588858:STM14_RS24525-MONOMER"/>
<keyword evidence="1" id="KW-0812">Transmembrane</keyword>
<keyword evidence="1" id="KW-1133">Transmembrane helix</keyword>
<dbReference type="HOGENOM" id="CLU_2668904_0_0_6"/>
<evidence type="ECO:0000313" key="3">
    <source>
        <dbReference type="Proteomes" id="UP000002695"/>
    </source>
</evidence>
<accession>A0A0F6AYU9</accession>
<dbReference type="AlphaFoldDB" id="A0A0F6AYU9"/>
<reference evidence="2 3" key="1">
    <citation type="journal article" date="2010" name="J. Bacteriol.">
        <title>Short-term signatures of evolutionary change in the Salmonella enterica serovar typhimurium 14028 genome.</title>
        <authorList>
            <person name="Jarvik T."/>
            <person name="Smillie C."/>
            <person name="Groisman E.A."/>
            <person name="Ochman H."/>
        </authorList>
    </citation>
    <scope>NUCLEOTIDE SEQUENCE [LARGE SCALE GENOMIC DNA]</scope>
    <source>
        <strain evidence="3">14028s / SGSC 2262</strain>
    </source>
</reference>
<organism evidence="2 3">
    <name type="scientific">Salmonella typhimurium (strain 14028s / SGSC 2262)</name>
    <dbReference type="NCBI Taxonomy" id="588858"/>
    <lineage>
        <taxon>Bacteria</taxon>
        <taxon>Pseudomonadati</taxon>
        <taxon>Pseudomonadota</taxon>
        <taxon>Gammaproteobacteria</taxon>
        <taxon>Enterobacterales</taxon>
        <taxon>Enterobacteriaceae</taxon>
        <taxon>Salmonella</taxon>
    </lineage>
</organism>
<dbReference type="EMBL" id="CP001363">
    <property type="protein sequence ID" value="ACY87422.1"/>
    <property type="molecule type" value="Genomic_DNA"/>
</dbReference>
<evidence type="ECO:0000256" key="1">
    <source>
        <dbReference type="SAM" id="Phobius"/>
    </source>
</evidence>
<keyword evidence="3" id="KW-1185">Reference proteome</keyword>
<gene>
    <name evidence="2" type="ordered locus">STM14_0925</name>
</gene>
<sequence>MTNVKKDSGLGITSTLLEFYPATVYVLPLNSVGYLPIAIIHWSVTVFSSSIFYWQYSPSRVKLHPCPLTPSGSRS</sequence>
<dbReference type="KEGG" id="seo:STM14_0925"/>
<proteinExistence type="predicted"/>
<name>A0A0F6AYU9_SALT1</name>
<keyword evidence="1" id="KW-0472">Membrane</keyword>
<feature type="transmembrane region" description="Helical" evidence="1">
    <location>
        <begin position="34"/>
        <end position="54"/>
    </location>
</feature>